<dbReference type="EMBL" id="UINC01084214">
    <property type="protein sequence ID" value="SVC30648.1"/>
    <property type="molecule type" value="Genomic_DNA"/>
</dbReference>
<dbReference type="SUPFAM" id="SSF55298">
    <property type="entry name" value="YjgF-like"/>
    <property type="match status" value="1"/>
</dbReference>
<dbReference type="AlphaFoldDB" id="A0A382L107"/>
<dbReference type="PANTHER" id="PTHR11803:SF58">
    <property type="entry name" value="PROTEIN HMF1-RELATED"/>
    <property type="match status" value="1"/>
</dbReference>
<comment type="similarity">
    <text evidence="1">Belongs to the RutC family.</text>
</comment>
<protein>
    <submittedName>
        <fullName evidence="2">Uncharacterized protein</fullName>
    </submittedName>
</protein>
<dbReference type="InterPro" id="IPR006175">
    <property type="entry name" value="YjgF/YER057c/UK114"/>
</dbReference>
<reference evidence="2" key="1">
    <citation type="submission" date="2018-05" db="EMBL/GenBank/DDBJ databases">
        <authorList>
            <person name="Lanie J.A."/>
            <person name="Ng W.-L."/>
            <person name="Kazmierczak K.M."/>
            <person name="Andrzejewski T.M."/>
            <person name="Davidsen T.M."/>
            <person name="Wayne K.J."/>
            <person name="Tettelin H."/>
            <person name="Glass J.I."/>
            <person name="Rusch D."/>
            <person name="Podicherti R."/>
            <person name="Tsui H.-C.T."/>
            <person name="Winkler M.E."/>
        </authorList>
    </citation>
    <scope>NUCLEOTIDE SEQUENCE</scope>
</reference>
<dbReference type="InterPro" id="IPR035959">
    <property type="entry name" value="RutC-like_sf"/>
</dbReference>
<dbReference type="Gene3D" id="3.30.1330.40">
    <property type="entry name" value="RutC-like"/>
    <property type="match status" value="1"/>
</dbReference>
<sequence>MPITRITSEHVAEPAPNLWSNCLLVNGVCYISGMTGRDKNMEPVDGTDEYEQTKVIFDKMKHLVSAAGGSMADITKLTIFVTDIANREKVWKARAEFFEGDFPACSLVEVSALADPRILVEIEGVAHLGQSA</sequence>
<gene>
    <name evidence="2" type="ORF">METZ01_LOCUS283502</name>
</gene>
<dbReference type="CDD" id="cd00448">
    <property type="entry name" value="YjgF_YER057c_UK114_family"/>
    <property type="match status" value="1"/>
</dbReference>
<evidence type="ECO:0000256" key="1">
    <source>
        <dbReference type="ARBA" id="ARBA00010552"/>
    </source>
</evidence>
<dbReference type="GO" id="GO:0005829">
    <property type="term" value="C:cytosol"/>
    <property type="evidence" value="ECO:0007669"/>
    <property type="project" value="TreeGrafter"/>
</dbReference>
<name>A0A382L107_9ZZZZ</name>
<accession>A0A382L107</accession>
<dbReference type="PANTHER" id="PTHR11803">
    <property type="entry name" value="2-IMINOBUTANOATE/2-IMINOPROPANOATE DEAMINASE RIDA"/>
    <property type="match status" value="1"/>
</dbReference>
<dbReference type="Pfam" id="PF01042">
    <property type="entry name" value="Ribonuc_L-PSP"/>
    <property type="match status" value="1"/>
</dbReference>
<organism evidence="2">
    <name type="scientific">marine metagenome</name>
    <dbReference type="NCBI Taxonomy" id="408172"/>
    <lineage>
        <taxon>unclassified sequences</taxon>
        <taxon>metagenomes</taxon>
        <taxon>ecological metagenomes</taxon>
    </lineage>
</organism>
<evidence type="ECO:0000313" key="2">
    <source>
        <dbReference type="EMBL" id="SVC30648.1"/>
    </source>
</evidence>
<dbReference type="GO" id="GO:0019239">
    <property type="term" value="F:deaminase activity"/>
    <property type="evidence" value="ECO:0007669"/>
    <property type="project" value="TreeGrafter"/>
</dbReference>
<proteinExistence type="inferred from homology"/>